<dbReference type="Pfam" id="PF00359">
    <property type="entry name" value="PTS_EIIA_2"/>
    <property type="match status" value="1"/>
</dbReference>
<dbReference type="EMBL" id="PDXQ01000001">
    <property type="protein sequence ID" value="TRZ35395.1"/>
    <property type="molecule type" value="Genomic_DNA"/>
</dbReference>
<dbReference type="InterPro" id="IPR016152">
    <property type="entry name" value="PTrfase/Anion_transptr"/>
</dbReference>
<evidence type="ECO:0000313" key="4">
    <source>
        <dbReference type="EMBL" id="TRZ35395.1"/>
    </source>
</evidence>
<reference evidence="2 7" key="2">
    <citation type="submission" date="2023-03" db="EMBL/GenBank/DDBJ databases">
        <authorList>
            <person name="Shen W."/>
            <person name="Cai J."/>
        </authorList>
    </citation>
    <scope>NUCLEOTIDE SEQUENCE</scope>
    <source>
        <strain evidence="2">P33-2</strain>
        <strain evidence="3 7">Y2</strain>
    </source>
</reference>
<gene>
    <name evidence="4" type="ORF">AUF17_15460</name>
    <name evidence="2" type="ORF">P7D43_11175</name>
    <name evidence="3" type="ORF">P7D79_08505</name>
</gene>
<dbReference type="SUPFAM" id="SSF55804">
    <property type="entry name" value="Phoshotransferase/anion transport protein"/>
    <property type="match status" value="1"/>
</dbReference>
<dbReference type="PANTHER" id="PTHR47738:SF3">
    <property type="entry name" value="PHOSPHOTRANSFERASE SYSTEM MANNITOL_FRUCTOSE-SPECIFIC IIA DOMAIN CONTAINING PROTEIN"/>
    <property type="match status" value="1"/>
</dbReference>
<dbReference type="AlphaFoldDB" id="A0A2N8PZX5"/>
<keyword evidence="2" id="KW-0813">Transport</keyword>
<dbReference type="Proteomes" id="UP000316316">
    <property type="component" value="Unassembled WGS sequence"/>
</dbReference>
<evidence type="ECO:0000259" key="1">
    <source>
        <dbReference type="PROSITE" id="PS51094"/>
    </source>
</evidence>
<evidence type="ECO:0000313" key="6">
    <source>
        <dbReference type="Proteomes" id="UP001260773"/>
    </source>
</evidence>
<reference evidence="4 5" key="1">
    <citation type="submission" date="2017-10" db="EMBL/GenBank/DDBJ databases">
        <title>FDA dAtabase for Regulatory Grade micrObial Sequences (FDA-ARGOS): Supporting development and validation of Infectious Disease Dx tests.</title>
        <authorList>
            <person name="Campos J."/>
            <person name="Goldberg B."/>
            <person name="Tallon L.J."/>
            <person name="Sadzewicz L."/>
            <person name="Sengamalay N."/>
            <person name="Ott S."/>
            <person name="Godinez A."/>
            <person name="Nagaraj S."/>
            <person name="Vyas G."/>
            <person name="Aluvathingal J."/>
            <person name="Nadendla S."/>
            <person name="Geyer C."/>
            <person name="Nandy P."/>
            <person name="Hobson J."/>
            <person name="Sichtig H."/>
        </authorList>
    </citation>
    <scope>NUCLEOTIDE SEQUENCE [LARGE SCALE GENOMIC DNA]</scope>
    <source>
        <strain evidence="4 5">FDAARGOS_185</strain>
    </source>
</reference>
<dbReference type="PROSITE" id="PS51094">
    <property type="entry name" value="PTS_EIIA_TYPE_2"/>
    <property type="match status" value="1"/>
</dbReference>
<name>A0A2N8PZX5_ENTAV</name>
<dbReference type="Gene3D" id="3.40.930.10">
    <property type="entry name" value="Mannitol-specific EII, Chain A"/>
    <property type="match status" value="1"/>
</dbReference>
<dbReference type="InterPro" id="IPR051541">
    <property type="entry name" value="PTS_SugarTrans_NitroReg"/>
</dbReference>
<dbReference type="CDD" id="cd00211">
    <property type="entry name" value="PTS_IIA_fru"/>
    <property type="match status" value="1"/>
</dbReference>
<evidence type="ECO:0000313" key="7">
    <source>
        <dbReference type="Proteomes" id="UP001264335"/>
    </source>
</evidence>
<dbReference type="GeneID" id="69569424"/>
<evidence type="ECO:0000313" key="2">
    <source>
        <dbReference type="EMBL" id="MDT2402939.1"/>
    </source>
</evidence>
<dbReference type="PANTHER" id="PTHR47738">
    <property type="entry name" value="PTS SYSTEM FRUCTOSE-LIKE EIIA COMPONENT-RELATED"/>
    <property type="match status" value="1"/>
</dbReference>
<dbReference type="RefSeq" id="WP_016179361.1">
    <property type="nucleotide sequence ID" value="NZ_CAAKNX010000038.1"/>
</dbReference>
<dbReference type="Proteomes" id="UP001264335">
    <property type="component" value="Unassembled WGS sequence"/>
</dbReference>
<feature type="domain" description="PTS EIIA type-2" evidence="1">
    <location>
        <begin position="3"/>
        <end position="153"/>
    </location>
</feature>
<protein>
    <submittedName>
        <fullName evidence="2">PTS sugar transporter subunit IIA</fullName>
    </submittedName>
</protein>
<comment type="caution">
    <text evidence="2">The sequence shown here is derived from an EMBL/GenBank/DDBJ whole genome shotgun (WGS) entry which is preliminary data.</text>
</comment>
<evidence type="ECO:0000313" key="5">
    <source>
        <dbReference type="Proteomes" id="UP000316316"/>
    </source>
</evidence>
<organism evidence="2 6">
    <name type="scientific">Enterococcus avium</name>
    <name type="common">Streptococcus avium</name>
    <dbReference type="NCBI Taxonomy" id="33945"/>
    <lineage>
        <taxon>Bacteria</taxon>
        <taxon>Bacillati</taxon>
        <taxon>Bacillota</taxon>
        <taxon>Bacilli</taxon>
        <taxon>Lactobacillales</taxon>
        <taxon>Enterococcaceae</taxon>
        <taxon>Enterococcus</taxon>
    </lineage>
</organism>
<sequence length="154" mass="17865">MNKLLRKENQKFLYYSFDEDDKETLLAKMSEVLIDAEFVHPSYQQAVIERERIFPTGLPTKGINVAIPHTDSIHVKKEGFLVGVLEKPVTFEMMASKDVFLEVELIFMLAIKQPEDQLVMLQKLMLLCQDEQNLQLLKAKEKVVEVEQLLKTIQ</sequence>
<evidence type="ECO:0000313" key="3">
    <source>
        <dbReference type="EMBL" id="MDT2514269.1"/>
    </source>
</evidence>
<accession>A0A2N8PZX5</accession>
<keyword evidence="2" id="KW-0762">Sugar transport</keyword>
<dbReference type="Proteomes" id="UP001260773">
    <property type="component" value="Unassembled WGS sequence"/>
</dbReference>
<proteinExistence type="predicted"/>
<dbReference type="EMBL" id="JARPWH010000035">
    <property type="protein sequence ID" value="MDT2402939.1"/>
    <property type="molecule type" value="Genomic_DNA"/>
</dbReference>
<dbReference type="InterPro" id="IPR002178">
    <property type="entry name" value="PTS_EIIA_type-2_dom"/>
</dbReference>
<dbReference type="EMBL" id="JARPWY010000018">
    <property type="protein sequence ID" value="MDT2514269.1"/>
    <property type="molecule type" value="Genomic_DNA"/>
</dbReference>